<dbReference type="Proteomes" id="UP001232973">
    <property type="component" value="Unassembled WGS sequence"/>
</dbReference>
<sequence>MAWHQVCKDSDVPLGDMKNYSIEDVDIDVYHLEDGWYATSDMCTHQDCSLSEGEIEGSEIVCRCHGGAFDIRTGVATRMPCAIPVETFAVRVRDGFVEVELD</sequence>
<proteinExistence type="predicted"/>
<dbReference type="PROSITE" id="PS51296">
    <property type="entry name" value="RIESKE"/>
    <property type="match status" value="1"/>
</dbReference>
<evidence type="ECO:0000313" key="6">
    <source>
        <dbReference type="EMBL" id="MDQ0191077.1"/>
    </source>
</evidence>
<evidence type="ECO:0000256" key="3">
    <source>
        <dbReference type="ARBA" id="ARBA00023004"/>
    </source>
</evidence>
<comment type="caution">
    <text evidence="6">The sequence shown here is derived from an EMBL/GenBank/DDBJ whole genome shotgun (WGS) entry which is preliminary data.</text>
</comment>
<evidence type="ECO:0000256" key="2">
    <source>
        <dbReference type="ARBA" id="ARBA00022723"/>
    </source>
</evidence>
<dbReference type="InterPro" id="IPR017941">
    <property type="entry name" value="Rieske_2Fe-2S"/>
</dbReference>
<dbReference type="Gene3D" id="2.102.10.10">
    <property type="entry name" value="Rieske [2Fe-2S] iron-sulphur domain"/>
    <property type="match status" value="1"/>
</dbReference>
<accession>A0ABT9XL90</accession>
<keyword evidence="1" id="KW-0001">2Fe-2S</keyword>
<dbReference type="PANTHER" id="PTHR21496:SF23">
    <property type="entry name" value="3-PHENYLPROPIONATE_CINNAMIC ACID DIOXYGENASE FERREDOXIN SUBUNIT"/>
    <property type="match status" value="1"/>
</dbReference>
<keyword evidence="3" id="KW-0408">Iron</keyword>
<dbReference type="PANTHER" id="PTHR21496">
    <property type="entry name" value="FERREDOXIN-RELATED"/>
    <property type="match status" value="1"/>
</dbReference>
<dbReference type="CDD" id="cd03528">
    <property type="entry name" value="Rieske_RO_ferredoxin"/>
    <property type="match status" value="1"/>
</dbReference>
<dbReference type="SUPFAM" id="SSF50022">
    <property type="entry name" value="ISP domain"/>
    <property type="match status" value="1"/>
</dbReference>
<dbReference type="InterPro" id="IPR036922">
    <property type="entry name" value="Rieske_2Fe-2S_sf"/>
</dbReference>
<reference evidence="6 7" key="1">
    <citation type="submission" date="2023-07" db="EMBL/GenBank/DDBJ databases">
        <title>Genomic Encyclopedia of Type Strains, Phase IV (KMG-IV): sequencing the most valuable type-strain genomes for metagenomic binning, comparative biology and taxonomic classification.</title>
        <authorList>
            <person name="Goeker M."/>
        </authorList>
    </citation>
    <scope>NUCLEOTIDE SEQUENCE [LARGE SCALE GENOMIC DNA]</scope>
    <source>
        <strain evidence="6 7">DSM 4006</strain>
    </source>
</reference>
<name>A0ABT9XL90_9BACL</name>
<evidence type="ECO:0000256" key="1">
    <source>
        <dbReference type="ARBA" id="ARBA00022714"/>
    </source>
</evidence>
<keyword evidence="7" id="KW-1185">Reference proteome</keyword>
<protein>
    <submittedName>
        <fullName evidence="6">Nitrite reductase/ring-hydroxylating ferredoxin subunit</fullName>
    </submittedName>
</protein>
<gene>
    <name evidence="6" type="ORF">J2S03_002945</name>
</gene>
<dbReference type="EMBL" id="JAUSTP010000030">
    <property type="protein sequence ID" value="MDQ0191077.1"/>
    <property type="molecule type" value="Genomic_DNA"/>
</dbReference>
<evidence type="ECO:0000256" key="4">
    <source>
        <dbReference type="ARBA" id="ARBA00023014"/>
    </source>
</evidence>
<keyword evidence="4" id="KW-0411">Iron-sulfur</keyword>
<evidence type="ECO:0000259" key="5">
    <source>
        <dbReference type="PROSITE" id="PS51296"/>
    </source>
</evidence>
<organism evidence="6 7">
    <name type="scientific">Alicyclobacillus cycloheptanicus</name>
    <dbReference type="NCBI Taxonomy" id="1457"/>
    <lineage>
        <taxon>Bacteria</taxon>
        <taxon>Bacillati</taxon>
        <taxon>Bacillota</taxon>
        <taxon>Bacilli</taxon>
        <taxon>Bacillales</taxon>
        <taxon>Alicyclobacillaceae</taxon>
        <taxon>Alicyclobacillus</taxon>
    </lineage>
</organism>
<keyword evidence="2" id="KW-0479">Metal-binding</keyword>
<feature type="domain" description="Rieske" evidence="5">
    <location>
        <begin position="4"/>
        <end position="99"/>
    </location>
</feature>
<evidence type="ECO:0000313" key="7">
    <source>
        <dbReference type="Proteomes" id="UP001232973"/>
    </source>
</evidence>
<dbReference type="Pfam" id="PF00355">
    <property type="entry name" value="Rieske"/>
    <property type="match status" value="1"/>
</dbReference>
<dbReference type="RefSeq" id="WP_274455559.1">
    <property type="nucleotide sequence ID" value="NZ_CP067097.1"/>
</dbReference>